<comment type="function">
    <text evidence="1">Methylates caffeoyl-CoA to feruloyl-CoA and 5-hydroxyferuloyl-CoA to sinapoyl-CoA. Plays a role in the synthesis of feruloylated polysaccharides. Involved in the reinforcement of the plant cell wall. Also involved in the responding to wounding or pathogen challenge by the increased formation of cell wall-bound ferulic acid polymers.</text>
</comment>
<dbReference type="GO" id="GO:0008757">
    <property type="term" value="F:S-adenosylmethionine-dependent methyltransferase activity"/>
    <property type="evidence" value="ECO:0007669"/>
    <property type="project" value="TreeGrafter"/>
</dbReference>
<evidence type="ECO:0000256" key="3">
    <source>
        <dbReference type="ARBA" id="ARBA00022603"/>
    </source>
</evidence>
<dbReference type="GO" id="GO:0032259">
    <property type="term" value="P:methylation"/>
    <property type="evidence" value="ECO:0007669"/>
    <property type="project" value="UniProtKB-KW"/>
</dbReference>
<evidence type="ECO:0000256" key="4">
    <source>
        <dbReference type="ARBA" id="ARBA00022679"/>
    </source>
</evidence>
<proteinExistence type="inferred from homology"/>
<dbReference type="InterPro" id="IPR002935">
    <property type="entry name" value="SAM_O-MeTrfase"/>
</dbReference>
<comment type="caution">
    <text evidence="7">The sequence shown here is derived from an EMBL/GenBank/DDBJ whole genome shotgun (WGS) entry which is preliminary data.</text>
</comment>
<evidence type="ECO:0008006" key="9">
    <source>
        <dbReference type="Google" id="ProtNLM"/>
    </source>
</evidence>
<dbReference type="InterPro" id="IPR005061">
    <property type="entry name" value="Ist1"/>
</dbReference>
<organism evidence="7 8">
    <name type="scientific">Clitoria ternatea</name>
    <name type="common">Butterfly pea</name>
    <dbReference type="NCBI Taxonomy" id="43366"/>
    <lineage>
        <taxon>Eukaryota</taxon>
        <taxon>Viridiplantae</taxon>
        <taxon>Streptophyta</taxon>
        <taxon>Embryophyta</taxon>
        <taxon>Tracheophyta</taxon>
        <taxon>Spermatophyta</taxon>
        <taxon>Magnoliopsida</taxon>
        <taxon>eudicotyledons</taxon>
        <taxon>Gunneridae</taxon>
        <taxon>Pentapetalae</taxon>
        <taxon>rosids</taxon>
        <taxon>fabids</taxon>
        <taxon>Fabales</taxon>
        <taxon>Fabaceae</taxon>
        <taxon>Papilionoideae</taxon>
        <taxon>50 kb inversion clade</taxon>
        <taxon>NPAAA clade</taxon>
        <taxon>indigoferoid/millettioid clade</taxon>
        <taxon>Phaseoleae</taxon>
        <taxon>Clitoria</taxon>
    </lineage>
</organism>
<dbReference type="InterPro" id="IPR050362">
    <property type="entry name" value="Cation-dep_OMT"/>
</dbReference>
<dbReference type="GO" id="GO:0015031">
    <property type="term" value="P:protein transport"/>
    <property type="evidence" value="ECO:0007669"/>
    <property type="project" value="InterPro"/>
</dbReference>
<dbReference type="EMBL" id="JAYKXN010000001">
    <property type="protein sequence ID" value="KAK7319913.1"/>
    <property type="molecule type" value="Genomic_DNA"/>
</dbReference>
<dbReference type="Proteomes" id="UP001359559">
    <property type="component" value="Unassembled WGS sequence"/>
</dbReference>
<comment type="similarity">
    <text evidence="6">Belongs to the class I-like SAM-binding methyltransferase superfamily. Cation-dependent O-methyltransferase family.</text>
</comment>
<reference evidence="7 8" key="1">
    <citation type="submission" date="2024-01" db="EMBL/GenBank/DDBJ databases">
        <title>The genomes of 5 underutilized Papilionoideae crops provide insights into root nodulation and disease resistance.</title>
        <authorList>
            <person name="Yuan L."/>
        </authorList>
    </citation>
    <scope>NUCLEOTIDE SEQUENCE [LARGE SCALE GENOMIC DNA]</scope>
    <source>
        <strain evidence="7">LY-2023</strain>
        <tissue evidence="7">Leaf</tissue>
    </source>
</reference>
<keyword evidence="8" id="KW-1185">Reference proteome</keyword>
<evidence type="ECO:0000256" key="6">
    <source>
        <dbReference type="ARBA" id="ARBA00023453"/>
    </source>
</evidence>
<dbReference type="Pfam" id="PF01596">
    <property type="entry name" value="Methyltransf_3"/>
    <property type="match status" value="1"/>
</dbReference>
<keyword evidence="5" id="KW-0949">S-adenosyl-L-methionine</keyword>
<dbReference type="Pfam" id="PF03398">
    <property type="entry name" value="Ist1"/>
    <property type="match status" value="1"/>
</dbReference>
<dbReference type="FunFam" id="1.20.1260.60:FF:000003">
    <property type="entry name" value="IST1-like protein isoform A"/>
    <property type="match status" value="1"/>
</dbReference>
<evidence type="ECO:0000256" key="5">
    <source>
        <dbReference type="ARBA" id="ARBA00022691"/>
    </source>
</evidence>
<dbReference type="PANTHER" id="PTHR10509">
    <property type="entry name" value="O-METHYLTRANSFERASE-RELATED"/>
    <property type="match status" value="1"/>
</dbReference>
<dbReference type="GO" id="GO:0008171">
    <property type="term" value="F:O-methyltransferase activity"/>
    <property type="evidence" value="ECO:0007669"/>
    <property type="project" value="InterPro"/>
</dbReference>
<name>A0AAN9KPP5_CLITE</name>
<dbReference type="PANTHER" id="PTHR10509:SF82">
    <property type="entry name" value="CAFFEOYL-COA O-METHYLTRANSFERASE-LIKE"/>
    <property type="match status" value="1"/>
</dbReference>
<evidence type="ECO:0000313" key="8">
    <source>
        <dbReference type="Proteomes" id="UP001359559"/>
    </source>
</evidence>
<keyword evidence="3" id="KW-0489">Methyltransferase</keyword>
<accession>A0AAN9KPP5</accession>
<dbReference type="SUPFAM" id="SSF53686">
    <property type="entry name" value="Tryptophan synthase beta subunit-like PLP-dependent enzymes"/>
    <property type="match status" value="1"/>
</dbReference>
<protein>
    <recommendedName>
        <fullName evidence="9">Caffeoyl-CoA O-methyltransferase</fullName>
    </recommendedName>
</protein>
<dbReference type="Gene3D" id="1.20.1260.60">
    <property type="entry name" value="Vacuolar protein sorting-associated protein Ist1"/>
    <property type="match status" value="1"/>
</dbReference>
<evidence type="ECO:0000256" key="1">
    <source>
        <dbReference type="ARBA" id="ARBA00002334"/>
    </source>
</evidence>
<dbReference type="InterPro" id="IPR029063">
    <property type="entry name" value="SAM-dependent_MTases_sf"/>
</dbReference>
<dbReference type="CDD" id="cd02440">
    <property type="entry name" value="AdoMet_MTases"/>
    <property type="match status" value="1"/>
</dbReference>
<dbReference type="Gene3D" id="3.40.50.1100">
    <property type="match status" value="1"/>
</dbReference>
<evidence type="ECO:0000256" key="2">
    <source>
        <dbReference type="ARBA" id="ARBA00005536"/>
    </source>
</evidence>
<dbReference type="InterPro" id="IPR036052">
    <property type="entry name" value="TrpB-like_PALP_sf"/>
</dbReference>
<comment type="similarity">
    <text evidence="2">Belongs to the IST1 family.</text>
</comment>
<keyword evidence="4" id="KW-0808">Transferase</keyword>
<sequence>MDLALLSCHVGNLVMCLISEEEYYCKTALMLVVSRIKLLKNKREANMKKLKSELAQLIQSSRNDTARIKVEHAINEEKTMAAYDLIEIYCQIIAARISMIESQRNCPMDLKEAISSVIFASGRCSDIPELLNVRNHIMAKYGKQFVLAAIELRPDCAVNRLANGPTKIKTLTAIAQEYNVKWQPSLEENDRNLSQDLQKDAYVPGGVERGPPGISNNSYESASYSKFSGSGYQDMENISAMGGESWNKLLQVHAAAESAERAAMAAIAAAQLSKPSSSEHNDSESEEIITSTKANISKVKAGHVHPKLPHDYDAFVAHMKEDESEIDSITEVGRFANAVVVKEVGEETFHICRELIDGVVIVSRDSIYASIKDVVREKMILGLASALTLARAKAYCKEMDNISKLGVIPNQGILQSEGLLKYILETGVFPREAKTLKDLRDATAKHPLGFMGAAPDAGQLIALLLKLLNAKKTIEIGVFTGYSLLLTALTIPHDGKIIAMDPDREAYETGLPFIKKAGVEQKIDFIASPAKPVLDKLLEHDVNVGSFDFAFVDADKNNYWNYHERLMKLVKIGGIIAYDNTLWGGTVALPEKAVSESKREWRKLALTFNNDIAKDCRVEIAFLSIGDGIIICRRLH</sequence>
<dbReference type="AlphaFoldDB" id="A0AAN9KPP5"/>
<gene>
    <name evidence="7" type="ORF">RJT34_04641</name>
</gene>
<dbReference type="SUPFAM" id="SSF53335">
    <property type="entry name" value="S-adenosyl-L-methionine-dependent methyltransferases"/>
    <property type="match status" value="1"/>
</dbReference>
<evidence type="ECO:0000313" key="7">
    <source>
        <dbReference type="EMBL" id="KAK7319913.1"/>
    </source>
</evidence>
<dbReference type="Gene3D" id="3.40.50.150">
    <property type="entry name" value="Vaccinia Virus protein VP39"/>
    <property type="match status" value="1"/>
</dbReference>
<dbReference type="InterPro" id="IPR042277">
    <property type="entry name" value="IST1-like"/>
</dbReference>
<dbReference type="PROSITE" id="PS51682">
    <property type="entry name" value="SAM_OMT_I"/>
    <property type="match status" value="1"/>
</dbReference>